<dbReference type="EMBL" id="JBHTBH010000005">
    <property type="protein sequence ID" value="MFC7328713.1"/>
    <property type="molecule type" value="Genomic_DNA"/>
</dbReference>
<evidence type="ECO:0000256" key="2">
    <source>
        <dbReference type="SAM" id="MobiDB-lite"/>
    </source>
</evidence>
<protein>
    <submittedName>
        <fullName evidence="5">Superoxide dismutase family protein</fullName>
    </submittedName>
</protein>
<comment type="caution">
    <text evidence="5">The sequence shown here is derived from an EMBL/GenBank/DDBJ whole genome shotgun (WGS) entry which is preliminary data.</text>
</comment>
<evidence type="ECO:0000256" key="1">
    <source>
        <dbReference type="ARBA" id="ARBA00010457"/>
    </source>
</evidence>
<feature type="chain" id="PRO_5046400284" evidence="3">
    <location>
        <begin position="26"/>
        <end position="209"/>
    </location>
</feature>
<dbReference type="Pfam" id="PF00080">
    <property type="entry name" value="Sod_Cu"/>
    <property type="match status" value="1"/>
</dbReference>
<feature type="region of interest" description="Disordered" evidence="2">
    <location>
        <begin position="23"/>
        <end position="57"/>
    </location>
</feature>
<proteinExistence type="inferred from homology"/>
<evidence type="ECO:0000313" key="5">
    <source>
        <dbReference type="EMBL" id="MFC7328713.1"/>
    </source>
</evidence>
<organism evidence="5 6">
    <name type="scientific">Marinactinospora rubrisoli</name>
    <dbReference type="NCBI Taxonomy" id="2715399"/>
    <lineage>
        <taxon>Bacteria</taxon>
        <taxon>Bacillati</taxon>
        <taxon>Actinomycetota</taxon>
        <taxon>Actinomycetes</taxon>
        <taxon>Streptosporangiales</taxon>
        <taxon>Nocardiopsidaceae</taxon>
        <taxon>Marinactinospora</taxon>
    </lineage>
</organism>
<dbReference type="Gene3D" id="2.60.40.200">
    <property type="entry name" value="Superoxide dismutase, copper/zinc binding domain"/>
    <property type="match status" value="1"/>
</dbReference>
<dbReference type="SUPFAM" id="SSF49329">
    <property type="entry name" value="Cu,Zn superoxide dismutase-like"/>
    <property type="match status" value="1"/>
</dbReference>
<feature type="domain" description="Superoxide dismutase copper/zinc binding" evidence="4">
    <location>
        <begin position="92"/>
        <end position="206"/>
    </location>
</feature>
<dbReference type="Proteomes" id="UP001596540">
    <property type="component" value="Unassembled WGS sequence"/>
</dbReference>
<name>A0ABW2KFN8_9ACTN</name>
<evidence type="ECO:0000256" key="3">
    <source>
        <dbReference type="SAM" id="SignalP"/>
    </source>
</evidence>
<feature type="signal peptide" evidence="3">
    <location>
        <begin position="1"/>
        <end position="25"/>
    </location>
</feature>
<gene>
    <name evidence="5" type="ORF">ACFQRF_13255</name>
</gene>
<evidence type="ECO:0000313" key="6">
    <source>
        <dbReference type="Proteomes" id="UP001596540"/>
    </source>
</evidence>
<keyword evidence="3" id="KW-0732">Signal</keyword>
<dbReference type="InterPro" id="IPR001424">
    <property type="entry name" value="SOD_Cu_Zn_dom"/>
</dbReference>
<dbReference type="PROSITE" id="PS51257">
    <property type="entry name" value="PROKAR_LIPOPROTEIN"/>
    <property type="match status" value="1"/>
</dbReference>
<comment type="similarity">
    <text evidence="1">Belongs to the Cu-Zn superoxide dismutase family.</text>
</comment>
<feature type="region of interest" description="Disordered" evidence="2">
    <location>
        <begin position="108"/>
        <end position="146"/>
    </location>
</feature>
<accession>A0ABW2KFN8</accession>
<feature type="compositionally biased region" description="Low complexity" evidence="2">
    <location>
        <begin position="26"/>
        <end position="55"/>
    </location>
</feature>
<sequence length="209" mass="21788">MRTTRTTVGLALTSLLLAGCGGGTAGQHHATPSATPTHSAPSPTASPGHGAGSATVTGRFAPYASGAPAVTYDDKAVPDGADVGVDVSAADDRTEFALRVRGLQPDRAYGAHLHTRPCGEKPDDSGPHYQNDPDPHQPSTDPKYANDKNEVWLDFTTDSQGQAESETTVDWVPRAGEARSIVIHAEHTRTEHGHAGQAGDRLACVNVPL</sequence>
<dbReference type="RefSeq" id="WP_379871359.1">
    <property type="nucleotide sequence ID" value="NZ_JBHTBH010000005.1"/>
</dbReference>
<keyword evidence="6" id="KW-1185">Reference proteome</keyword>
<evidence type="ECO:0000259" key="4">
    <source>
        <dbReference type="Pfam" id="PF00080"/>
    </source>
</evidence>
<reference evidence="6" key="1">
    <citation type="journal article" date="2019" name="Int. J. Syst. Evol. Microbiol.">
        <title>The Global Catalogue of Microorganisms (GCM) 10K type strain sequencing project: providing services to taxonomists for standard genome sequencing and annotation.</title>
        <authorList>
            <consortium name="The Broad Institute Genomics Platform"/>
            <consortium name="The Broad Institute Genome Sequencing Center for Infectious Disease"/>
            <person name="Wu L."/>
            <person name="Ma J."/>
        </authorList>
    </citation>
    <scope>NUCLEOTIDE SEQUENCE [LARGE SCALE GENOMIC DNA]</scope>
    <source>
        <strain evidence="6">CGMCC 4.7382</strain>
    </source>
</reference>
<dbReference type="InterPro" id="IPR036423">
    <property type="entry name" value="SOD-like_Cu/Zn_dom_sf"/>
</dbReference>
<feature type="compositionally biased region" description="Basic and acidic residues" evidence="2">
    <location>
        <begin position="117"/>
        <end position="135"/>
    </location>
</feature>